<dbReference type="AlphaFoldDB" id="A0A1X6YEC0"/>
<feature type="transmembrane region" description="Helical" evidence="1">
    <location>
        <begin position="287"/>
        <end position="309"/>
    </location>
</feature>
<dbReference type="InterPro" id="IPR007820">
    <property type="entry name" value="AbrB_fam"/>
</dbReference>
<dbReference type="GO" id="GO:0016020">
    <property type="term" value="C:membrane"/>
    <property type="evidence" value="ECO:0007669"/>
    <property type="project" value="InterPro"/>
</dbReference>
<dbReference type="EMBL" id="FWFU01000001">
    <property type="protein sequence ID" value="SLN18689.1"/>
    <property type="molecule type" value="Genomic_DNA"/>
</dbReference>
<dbReference type="GO" id="GO:0010468">
    <property type="term" value="P:regulation of gene expression"/>
    <property type="evidence" value="ECO:0007669"/>
    <property type="project" value="InterPro"/>
</dbReference>
<keyword evidence="2" id="KW-0503">Monooxygenase</keyword>
<dbReference type="Proteomes" id="UP000193207">
    <property type="component" value="Unassembled WGS sequence"/>
</dbReference>
<dbReference type="PANTHER" id="PTHR38457">
    <property type="entry name" value="REGULATOR ABRB-RELATED"/>
    <property type="match status" value="1"/>
</dbReference>
<feature type="transmembrane region" description="Helical" evidence="1">
    <location>
        <begin position="316"/>
        <end position="337"/>
    </location>
</feature>
<dbReference type="PANTHER" id="PTHR38457:SF1">
    <property type="entry name" value="REGULATOR ABRB-RELATED"/>
    <property type="match status" value="1"/>
</dbReference>
<reference evidence="2 3" key="1">
    <citation type="submission" date="2017-03" db="EMBL/GenBank/DDBJ databases">
        <authorList>
            <person name="Afonso C.L."/>
            <person name="Miller P.J."/>
            <person name="Scott M.A."/>
            <person name="Spackman E."/>
            <person name="Goraichik I."/>
            <person name="Dimitrov K.M."/>
            <person name="Suarez D.L."/>
            <person name="Swayne D.E."/>
        </authorList>
    </citation>
    <scope>NUCLEOTIDE SEQUENCE [LARGE SCALE GENOMIC DNA]</scope>
    <source>
        <strain evidence="2 3">CECT 8110</strain>
    </source>
</reference>
<feature type="transmembrane region" description="Helical" evidence="1">
    <location>
        <begin position="149"/>
        <end position="167"/>
    </location>
</feature>
<name>A0A1X6YEC0_9RHOB</name>
<feature type="transmembrane region" description="Helical" evidence="1">
    <location>
        <begin position="229"/>
        <end position="246"/>
    </location>
</feature>
<accession>A0A1X6YEC0</accession>
<dbReference type="PIRSF" id="PIRSF038991">
    <property type="entry name" value="Protein_AbrB"/>
    <property type="match status" value="1"/>
</dbReference>
<keyword evidence="1" id="KW-0472">Membrane</keyword>
<feature type="transmembrane region" description="Helical" evidence="1">
    <location>
        <begin position="22"/>
        <end position="49"/>
    </location>
</feature>
<dbReference type="InterPro" id="IPR017516">
    <property type="entry name" value="AbrB_dup"/>
</dbReference>
<organism evidence="2 3">
    <name type="scientific">Roseovarius halotolerans</name>
    <dbReference type="NCBI Taxonomy" id="505353"/>
    <lineage>
        <taxon>Bacteria</taxon>
        <taxon>Pseudomonadati</taxon>
        <taxon>Pseudomonadota</taxon>
        <taxon>Alphaproteobacteria</taxon>
        <taxon>Rhodobacterales</taxon>
        <taxon>Roseobacteraceae</taxon>
        <taxon>Roseovarius</taxon>
    </lineage>
</organism>
<feature type="transmembrane region" description="Helical" evidence="1">
    <location>
        <begin position="84"/>
        <end position="106"/>
    </location>
</feature>
<proteinExistence type="predicted"/>
<dbReference type="Pfam" id="PF05145">
    <property type="entry name" value="AbrB"/>
    <property type="match status" value="1"/>
</dbReference>
<feature type="transmembrane region" description="Helical" evidence="1">
    <location>
        <begin position="258"/>
        <end position="281"/>
    </location>
</feature>
<evidence type="ECO:0000256" key="1">
    <source>
        <dbReference type="SAM" id="Phobius"/>
    </source>
</evidence>
<dbReference type="NCBIfam" id="TIGR03082">
    <property type="entry name" value="Gneg_AbrB_dup"/>
    <property type="match status" value="2"/>
</dbReference>
<keyword evidence="1" id="KW-0812">Transmembrane</keyword>
<evidence type="ECO:0000313" key="2">
    <source>
        <dbReference type="EMBL" id="SLN18689.1"/>
    </source>
</evidence>
<keyword evidence="2" id="KW-0560">Oxidoreductase</keyword>
<dbReference type="GO" id="GO:0004497">
    <property type="term" value="F:monooxygenase activity"/>
    <property type="evidence" value="ECO:0007669"/>
    <property type="project" value="UniProtKB-KW"/>
</dbReference>
<keyword evidence="3" id="KW-1185">Reference proteome</keyword>
<dbReference type="RefSeq" id="WP_176236579.1">
    <property type="nucleotide sequence ID" value="NZ_FWFU01000001.1"/>
</dbReference>
<protein>
    <submittedName>
        <fullName evidence="2">Putative ammonia monooxygenase</fullName>
    </submittedName>
</protein>
<keyword evidence="1" id="KW-1133">Transmembrane helix</keyword>
<evidence type="ECO:0000313" key="3">
    <source>
        <dbReference type="Proteomes" id="UP000193207"/>
    </source>
</evidence>
<feature type="transmembrane region" description="Helical" evidence="1">
    <location>
        <begin position="179"/>
        <end position="198"/>
    </location>
</feature>
<feature type="transmembrane region" description="Helical" evidence="1">
    <location>
        <begin position="205"/>
        <end position="223"/>
    </location>
</feature>
<gene>
    <name evidence="2" type="ORF">ROH8110_00587</name>
</gene>
<sequence>MAIDPEWKEALPTFVIGAAGAALFWLIGFPAAVLTGPAAAVTLATILGVRTAIPPLLRDGVFLILGITIGSTVTPEVIDTALTWPLSLVVLSLTLFVALILSRTILMRVFGFDRMTALMSATPGHLSYVLSIATDLTADIRRVALVQTVRVLLLTLLVPVLVSLWGVEGRSRLVDPGAIAPIALALVFLLAIVAGLLLKRLNVPAPLLIGAMTVSAISHGANVTPGSPPSWLTSLAFICMGALIGSRFRGFARREFTAALSAGLVTTLMTCAVAALGAMVAARLVGLSPAALLLAFAPGGVEVMAALAVETGLEPTLVAAHHVFRLLLLGVFIPVLVMRNRAL</sequence>